<evidence type="ECO:0000313" key="2">
    <source>
        <dbReference type="EMBL" id="TLP55315.1"/>
    </source>
</evidence>
<keyword evidence="3" id="KW-1185">Reference proteome</keyword>
<dbReference type="RefSeq" id="WP_138165440.1">
    <property type="nucleotide sequence ID" value="NZ_VAUA01000016.1"/>
</dbReference>
<protein>
    <submittedName>
        <fullName evidence="2">Uncharacterized protein</fullName>
    </submittedName>
</protein>
<feature type="compositionally biased region" description="Basic and acidic residues" evidence="1">
    <location>
        <begin position="25"/>
        <end position="42"/>
    </location>
</feature>
<comment type="caution">
    <text evidence="2">The sequence shown here is derived from an EMBL/GenBank/DDBJ whole genome shotgun (WGS) entry which is preliminary data.</text>
</comment>
<sequence>MNDVTSIKTNDAAKSGSSVEEAEQDLERLINDEKQVDAEPTKQPKVQSHAATTDKDRFTPKDPESTEEPVPLTWSKLAGDIINAANEKKFEEVLTTDKSFRNWETVITSLEKKGLEFSDTGATGSGKRAVTTAVLTYLSEPGSEVNTSQLSELVDQGVVNYQKGKLHVDFTKAEPERLGRFVHNLQRLPQGESGSSYLMDLAAPIGRASAN</sequence>
<evidence type="ECO:0000256" key="1">
    <source>
        <dbReference type="SAM" id="MobiDB-lite"/>
    </source>
</evidence>
<organism evidence="2 3">
    <name type="scientific">Parasedimentitalea maritima</name>
    <dbReference type="NCBI Taxonomy" id="2578117"/>
    <lineage>
        <taxon>Bacteria</taxon>
        <taxon>Pseudomonadati</taxon>
        <taxon>Pseudomonadota</taxon>
        <taxon>Alphaproteobacteria</taxon>
        <taxon>Rhodobacterales</taxon>
        <taxon>Paracoccaceae</taxon>
        <taxon>Parasedimentitalea</taxon>
    </lineage>
</organism>
<gene>
    <name evidence="2" type="ORF">FEE96_22850</name>
</gene>
<reference evidence="2 3" key="1">
    <citation type="submission" date="2019-05" db="EMBL/GenBank/DDBJ databases">
        <title>Draft genome sequence of Pelagicola sp. DSW4-44.</title>
        <authorList>
            <person name="Oh J."/>
        </authorList>
    </citation>
    <scope>NUCLEOTIDE SEQUENCE [LARGE SCALE GENOMIC DNA]</scope>
    <source>
        <strain evidence="2 3">DSW4-44</strain>
    </source>
</reference>
<feature type="region of interest" description="Disordered" evidence="1">
    <location>
        <begin position="1"/>
        <end position="72"/>
    </location>
</feature>
<name>A0ABY2UND2_9RHOB</name>
<dbReference type="EMBL" id="VAUA01000016">
    <property type="protein sequence ID" value="TLP55315.1"/>
    <property type="molecule type" value="Genomic_DNA"/>
</dbReference>
<accession>A0ABY2UND2</accession>
<feature type="compositionally biased region" description="Basic and acidic residues" evidence="1">
    <location>
        <begin position="52"/>
        <end position="64"/>
    </location>
</feature>
<proteinExistence type="predicted"/>
<dbReference type="Proteomes" id="UP000305041">
    <property type="component" value="Unassembled WGS sequence"/>
</dbReference>
<evidence type="ECO:0000313" key="3">
    <source>
        <dbReference type="Proteomes" id="UP000305041"/>
    </source>
</evidence>